<accession>A0A9P5SQ64</accession>
<feature type="non-terminal residue" evidence="2">
    <location>
        <position position="726"/>
    </location>
</feature>
<proteinExistence type="predicted"/>
<keyword evidence="3" id="KW-1185">Reference proteome</keyword>
<dbReference type="AlphaFoldDB" id="A0A9P5SQ64"/>
<feature type="region of interest" description="Disordered" evidence="1">
    <location>
        <begin position="143"/>
        <end position="181"/>
    </location>
</feature>
<feature type="compositionally biased region" description="Polar residues" evidence="1">
    <location>
        <begin position="71"/>
        <end position="86"/>
    </location>
</feature>
<sequence>MSELEQKLSDLDDSDEEFTCLLDPAWSAACPWEQELNPTNLSSQNRKRLMAMNCAFDVVYQCEWIMKNTSHINPDSLGDQSNTSDSILGADDRSPDSASLLLPPMSVESHSFLLSPKAHAQNPEPTPSQYLVSERANFPDEILADDERDDGVDRQQRHNLKRALSHKKSTRKNKAKDDHPLTRYTCPPCSPANVLHPQQAKGSVPRISPRRVQSLINLFEGPSPVPNKRSESFGSSDSAYESGTFTTKVAMSDHSGRSGLRGIFDSNDTSEFTPSALVKTSPDIESTIQGKFSSAIPLQTLHIAPNMVLDQMTVFSPTKNIALHRNNSHLAFLTAIRKKPAIAHKFYWTPSSTQEVETFNLGLLQPRALSPCYFHQDTDTIRYGPKNTVTQLESLRRMKLLKDDDGNMPTELGVLGCCAGCSRCVGSARTRQQVKIHQTPDLALRPPPRSQIPYPRPVRPPPRSVRPRRSSRPAPVAPPKANLSCGGDTVYNSMSDSDSYTDAVLSNVSEFFRHIETVDLSPAPSVLPSMSKEQILQITAKAQQLNADIRSLLVQLDDFLVQRQASENCIIESESGSLKRLLDGDDVTEHAGTPQNPVLRPTSSGPFLAPPALPPPRANPPSPRPPRRAKMDESIMERDLFSDTRTVTDVNADQGASLYRMPVPSTQTQKWTRAENMSMRSNASANDGFCDSGPGVDHAWLPIERTPVNCHDQNRVLCQAIVSQML</sequence>
<evidence type="ECO:0000256" key="1">
    <source>
        <dbReference type="SAM" id="MobiDB-lite"/>
    </source>
</evidence>
<comment type="caution">
    <text evidence="2">The sequence shown here is derived from an EMBL/GenBank/DDBJ whole genome shotgun (WGS) entry which is preliminary data.</text>
</comment>
<feature type="compositionally biased region" description="Pro residues" evidence="1">
    <location>
        <begin position="608"/>
        <end position="624"/>
    </location>
</feature>
<name>A0A9P5SQ64_9FUNG</name>
<gene>
    <name evidence="2" type="ORF">BG006_004524</name>
</gene>
<feature type="region of interest" description="Disordered" evidence="1">
    <location>
        <begin position="219"/>
        <end position="238"/>
    </location>
</feature>
<dbReference type="EMBL" id="JAAAUY010000250">
    <property type="protein sequence ID" value="KAF9332601.1"/>
    <property type="molecule type" value="Genomic_DNA"/>
</dbReference>
<reference evidence="2" key="1">
    <citation type="journal article" date="2020" name="Fungal Divers.">
        <title>Resolving the Mortierellaceae phylogeny through synthesis of multi-gene phylogenetics and phylogenomics.</title>
        <authorList>
            <person name="Vandepol N."/>
            <person name="Liber J."/>
            <person name="Desiro A."/>
            <person name="Na H."/>
            <person name="Kennedy M."/>
            <person name="Barry K."/>
            <person name="Grigoriev I.V."/>
            <person name="Miller A.N."/>
            <person name="O'Donnell K."/>
            <person name="Stajich J.E."/>
            <person name="Bonito G."/>
        </authorList>
    </citation>
    <scope>NUCLEOTIDE SEQUENCE</scope>
    <source>
        <strain evidence="2">NVP1</strain>
    </source>
</reference>
<protein>
    <submittedName>
        <fullName evidence="2">Uncharacterized protein</fullName>
    </submittedName>
</protein>
<feature type="compositionally biased region" description="Pro residues" evidence="1">
    <location>
        <begin position="445"/>
        <end position="464"/>
    </location>
</feature>
<organism evidence="2 3">
    <name type="scientific">Podila minutissima</name>
    <dbReference type="NCBI Taxonomy" id="64525"/>
    <lineage>
        <taxon>Eukaryota</taxon>
        <taxon>Fungi</taxon>
        <taxon>Fungi incertae sedis</taxon>
        <taxon>Mucoromycota</taxon>
        <taxon>Mortierellomycotina</taxon>
        <taxon>Mortierellomycetes</taxon>
        <taxon>Mortierellales</taxon>
        <taxon>Mortierellaceae</taxon>
        <taxon>Podila</taxon>
    </lineage>
</organism>
<feature type="region of interest" description="Disordered" evidence="1">
    <location>
        <begin position="435"/>
        <end position="489"/>
    </location>
</feature>
<feature type="compositionally biased region" description="Polar residues" evidence="1">
    <location>
        <begin position="593"/>
        <end position="605"/>
    </location>
</feature>
<dbReference type="Proteomes" id="UP000696485">
    <property type="component" value="Unassembled WGS sequence"/>
</dbReference>
<feature type="region of interest" description="Disordered" evidence="1">
    <location>
        <begin position="586"/>
        <end position="632"/>
    </location>
</feature>
<feature type="region of interest" description="Disordered" evidence="1">
    <location>
        <begin position="71"/>
        <end position="102"/>
    </location>
</feature>
<evidence type="ECO:0000313" key="3">
    <source>
        <dbReference type="Proteomes" id="UP000696485"/>
    </source>
</evidence>
<feature type="compositionally biased region" description="Basic residues" evidence="1">
    <location>
        <begin position="157"/>
        <end position="174"/>
    </location>
</feature>
<evidence type="ECO:0000313" key="2">
    <source>
        <dbReference type="EMBL" id="KAF9332601.1"/>
    </source>
</evidence>